<dbReference type="STRING" id="349521.HCH_04165"/>
<dbReference type="Proteomes" id="UP000000238">
    <property type="component" value="Chromosome"/>
</dbReference>
<organism evidence="1 2">
    <name type="scientific">Hahella chejuensis (strain KCTC 2396)</name>
    <dbReference type="NCBI Taxonomy" id="349521"/>
    <lineage>
        <taxon>Bacteria</taxon>
        <taxon>Pseudomonadati</taxon>
        <taxon>Pseudomonadota</taxon>
        <taxon>Gammaproteobacteria</taxon>
        <taxon>Oceanospirillales</taxon>
        <taxon>Hahellaceae</taxon>
        <taxon>Hahella</taxon>
    </lineage>
</organism>
<dbReference type="EMBL" id="CP000155">
    <property type="protein sequence ID" value="ABC30872.1"/>
    <property type="molecule type" value="Genomic_DNA"/>
</dbReference>
<evidence type="ECO:0000313" key="1">
    <source>
        <dbReference type="EMBL" id="ABC30872.1"/>
    </source>
</evidence>
<evidence type="ECO:0000313" key="2">
    <source>
        <dbReference type="Proteomes" id="UP000000238"/>
    </source>
</evidence>
<dbReference type="AlphaFoldDB" id="Q2SEQ2"/>
<gene>
    <name evidence="1" type="ordered locus">HCH_04165</name>
</gene>
<dbReference type="HOGENOM" id="CLU_3080469_0_0_6"/>
<proteinExistence type="predicted"/>
<sequence length="52" mass="6244">MTSTQCDAAYCEQNRHQIKQKYLQIRWNNRIGMRREVVFDQHSFAPLLLSAF</sequence>
<protein>
    <submittedName>
        <fullName evidence="1">Uncharacterized protein</fullName>
    </submittedName>
</protein>
<dbReference type="KEGG" id="hch:HCH_04165"/>
<accession>Q2SEQ2</accession>
<name>Q2SEQ2_HAHCH</name>
<reference evidence="1 2" key="1">
    <citation type="journal article" date="2005" name="Nucleic Acids Res.">
        <title>Genomic blueprint of Hahella chejuensis, a marine microbe producing an algicidal agent.</title>
        <authorList>
            <person name="Jeong H."/>
            <person name="Yim J.H."/>
            <person name="Lee C."/>
            <person name="Choi S.-H."/>
            <person name="Park Y.K."/>
            <person name="Yoon S.H."/>
            <person name="Hur C.-G."/>
            <person name="Kang H.-Y."/>
            <person name="Kim D."/>
            <person name="Lee H.H."/>
            <person name="Park K.H."/>
            <person name="Park S.-H."/>
            <person name="Park H.-S."/>
            <person name="Lee H.K."/>
            <person name="Oh T.K."/>
            <person name="Kim J.F."/>
        </authorList>
    </citation>
    <scope>NUCLEOTIDE SEQUENCE [LARGE SCALE GENOMIC DNA]</scope>
    <source>
        <strain evidence="1 2">KCTC 2396</strain>
    </source>
</reference>
<keyword evidence="2" id="KW-1185">Reference proteome</keyword>